<feature type="compositionally biased region" description="Basic and acidic residues" evidence="1">
    <location>
        <begin position="163"/>
        <end position="182"/>
    </location>
</feature>
<protein>
    <submittedName>
        <fullName evidence="2">Uncharacterized protein</fullName>
    </submittedName>
</protein>
<reference evidence="2 3" key="1">
    <citation type="submission" date="2021-06" db="EMBL/GenBank/DDBJ databases">
        <title>Bradyrhizobium sp. S2-11-4 Genome sequencing.</title>
        <authorList>
            <person name="Jin L."/>
        </authorList>
    </citation>
    <scope>NUCLEOTIDE SEQUENCE [LARGE SCALE GENOMIC DNA]</scope>
    <source>
        <strain evidence="2 3">S2-11-4</strain>
    </source>
</reference>
<gene>
    <name evidence="2" type="ORF">KMZ93_05020</name>
</gene>
<dbReference type="AlphaFoldDB" id="A0A975RZH6"/>
<keyword evidence="3" id="KW-1185">Reference proteome</keyword>
<sequence>MKKYLTKFAVDILPSVAATVIGAYIVNHYIVAKPSADPPAAVVSTAVPEAAKADAKASATTSAKASPKAPEASSDLANVRGPGVTAKGISEKAILEKTAAEKPAENIVEKPTETAAIPVEPRRHQPAPREKTVAKSVPAPAPAVAPVVSAPATPPPADAASAADERRDANDLARAAIDRLRGSNEASPRLQEAARAPETVRVPDAPRVASAPAVRPLPPPIMVSAPPANETFDAQAGSSPRPPHGAARSDDPGRPTPPAEIPSRPLDLRAEAAEPPVRERTTVAEDVLSAAKSVFHAVLPK</sequence>
<dbReference type="Proteomes" id="UP000676951">
    <property type="component" value="Chromosome"/>
</dbReference>
<organism evidence="2 3">
    <name type="scientific">Bradyrhizobium sediminis</name>
    <dbReference type="NCBI Taxonomy" id="2840469"/>
    <lineage>
        <taxon>Bacteria</taxon>
        <taxon>Pseudomonadati</taxon>
        <taxon>Pseudomonadota</taxon>
        <taxon>Alphaproteobacteria</taxon>
        <taxon>Hyphomicrobiales</taxon>
        <taxon>Nitrobacteraceae</taxon>
        <taxon>Bradyrhizobium</taxon>
    </lineage>
</organism>
<feature type="region of interest" description="Disordered" evidence="1">
    <location>
        <begin position="110"/>
        <end position="282"/>
    </location>
</feature>
<evidence type="ECO:0000313" key="2">
    <source>
        <dbReference type="EMBL" id="QWG25845.1"/>
    </source>
</evidence>
<evidence type="ECO:0000313" key="3">
    <source>
        <dbReference type="Proteomes" id="UP000676951"/>
    </source>
</evidence>
<feature type="compositionally biased region" description="Low complexity" evidence="1">
    <location>
        <begin position="57"/>
        <end position="74"/>
    </location>
</feature>
<feature type="compositionally biased region" description="Basic and acidic residues" evidence="1">
    <location>
        <begin position="120"/>
        <end position="133"/>
    </location>
</feature>
<feature type="region of interest" description="Disordered" evidence="1">
    <location>
        <begin position="57"/>
        <end position="80"/>
    </location>
</feature>
<feature type="compositionally biased region" description="Basic and acidic residues" evidence="1">
    <location>
        <begin position="266"/>
        <end position="282"/>
    </location>
</feature>
<evidence type="ECO:0000256" key="1">
    <source>
        <dbReference type="SAM" id="MobiDB-lite"/>
    </source>
</evidence>
<feature type="compositionally biased region" description="Low complexity" evidence="1">
    <location>
        <begin position="200"/>
        <end position="214"/>
    </location>
</feature>
<dbReference type="EMBL" id="CP076136">
    <property type="protein sequence ID" value="QWG25845.1"/>
    <property type="molecule type" value="Genomic_DNA"/>
</dbReference>
<name>A0A975RZH6_9BRAD</name>
<proteinExistence type="predicted"/>
<feature type="compositionally biased region" description="Low complexity" evidence="1">
    <location>
        <begin position="134"/>
        <end position="151"/>
    </location>
</feature>
<accession>A0A975RZH6</accession>